<dbReference type="InterPro" id="IPR005467">
    <property type="entry name" value="His_kinase_dom"/>
</dbReference>
<keyword evidence="12" id="KW-1185">Reference proteome</keyword>
<evidence type="ECO:0000259" key="8">
    <source>
        <dbReference type="PROSITE" id="PS50109"/>
    </source>
</evidence>
<dbReference type="Pfam" id="PF08448">
    <property type="entry name" value="PAS_4"/>
    <property type="match status" value="1"/>
</dbReference>
<dbReference type="GO" id="GO:0000155">
    <property type="term" value="F:phosphorelay sensor kinase activity"/>
    <property type="evidence" value="ECO:0007669"/>
    <property type="project" value="InterPro"/>
</dbReference>
<dbReference type="SMART" id="SM00388">
    <property type="entry name" value="HisKA"/>
    <property type="match status" value="1"/>
</dbReference>
<dbReference type="Gene3D" id="1.10.287.130">
    <property type="match status" value="1"/>
</dbReference>
<feature type="domain" description="PAC" evidence="10">
    <location>
        <begin position="665"/>
        <end position="719"/>
    </location>
</feature>
<dbReference type="InterPro" id="IPR003594">
    <property type="entry name" value="HATPase_dom"/>
</dbReference>
<feature type="domain" description="PAS" evidence="9">
    <location>
        <begin position="340"/>
        <end position="411"/>
    </location>
</feature>
<dbReference type="InterPro" id="IPR001610">
    <property type="entry name" value="PAC"/>
</dbReference>
<evidence type="ECO:0000256" key="1">
    <source>
        <dbReference type="ARBA" id="ARBA00000085"/>
    </source>
</evidence>
<dbReference type="InterPro" id="IPR035965">
    <property type="entry name" value="PAS-like_dom_sf"/>
</dbReference>
<protein>
    <recommendedName>
        <fullName evidence="2">histidine kinase</fullName>
        <ecNumber evidence="2">2.7.13.3</ecNumber>
    </recommendedName>
</protein>
<dbReference type="SUPFAM" id="SSF55874">
    <property type="entry name" value="ATPase domain of HSP90 chaperone/DNA topoisomerase II/histidine kinase"/>
    <property type="match status" value="1"/>
</dbReference>
<evidence type="ECO:0000256" key="5">
    <source>
        <dbReference type="ARBA" id="ARBA00022777"/>
    </source>
</evidence>
<dbReference type="AlphaFoldDB" id="A0A928VZW5"/>
<dbReference type="EMBL" id="JADEXN010000175">
    <property type="protein sequence ID" value="MBE9041293.1"/>
    <property type="molecule type" value="Genomic_DNA"/>
</dbReference>
<dbReference type="InterPro" id="IPR003661">
    <property type="entry name" value="HisK_dim/P_dom"/>
</dbReference>
<dbReference type="PROSITE" id="PS50109">
    <property type="entry name" value="HIS_KIN"/>
    <property type="match status" value="1"/>
</dbReference>
<proteinExistence type="predicted"/>
<dbReference type="Pfam" id="PF13426">
    <property type="entry name" value="PAS_9"/>
    <property type="match status" value="1"/>
</dbReference>
<sequence length="1026" mass="116707">MEWYEQIVSPGYDRAGQISGTIAVAEVVTPNTQIEEQLRESQQLLQLVIDNIPQLIFWKDRHSVFQGCNLSAARIAGCKSPEEIIGKTDYDMPWTPEEADWYRDFDRRVMDSGQPRLHIIETQQQADGKHAWLDTNKIPLRDANGDVVGIVVTVEDITERKQAEKTLQQLNEELEKRVEARTEKLKQMVVQLERESHDRHQIEEKLRASEARLHRLADNIPGAIYEFQLDPDGRMCFPYVSSGFRDVFDVEPEPLRQDAAPAFKCVHPQDLRGLQAKIAHSTQTLENWTYEWRTLAPSGHYQWWKGIAKPERQPGGSIVWYGCIVNITDRKYTEAQLAAQQQRVSWLVEQSPLAIIEWSQRFEVQAWNRAAELMFGYSRDEALGRTGVELIVPESGKAAVTTVMEQLLNQTGGNYIVNENVTKDGDDIVCEWHNQRLVDAQGQTVGVFSMVLDITERCQIEEKLRASEARLQRLADNIPGAIHEFCIEPNGHHSFPYISSGARDVLELELEVLMQDATPAFDRVHPEDAPRFQVEIDRSVRTLENLESEFRYITPSGQKWLRVMFRPERQAGGEVICYGCTIDVTDRKRVEAEVAKLSLVASQTDSAVVITDKHGLTEWVNDSFVRISGYTFKEVQGKKPGSLLQGPLTSLETVDRIRETIRAQKPFQGEILNYDKQGRSYWLWLSINPVFDSNGELSQFIAIESDINDRKQYELQLKQQTEELEKTLSELKRTQVQLVQSEKMSSLGQLVAGIAHEINNPVNFIYGNLTYVNEYAEDLLAIIKVYQTHYPDPPPEVREDLDRDEVEFLQADLTKLLKSMRVGADRIREIVLSLRTFSRLDEADVKEVDIHEGIESTLTILQSRLKAHSVRIAGTEYYRGEISVIKDYGKLPMVECYSGPLNQVFMNIIANAIDAMEERDRTRTPAEIQQNPSTIRIATVADDASGRVTIRIVDNGPGIPQEIQSRIFDPFFTTKDIGKGTGLGMSISYQIVTEKHQGSLECISQLGRGTEFAIEIPVRSKSENEG</sequence>
<keyword evidence="4" id="KW-0808">Transferase</keyword>
<feature type="domain" description="Histidine kinase" evidence="8">
    <location>
        <begin position="753"/>
        <end position="1020"/>
    </location>
</feature>
<dbReference type="CDD" id="cd00130">
    <property type="entry name" value="PAS"/>
    <property type="match status" value="5"/>
</dbReference>
<dbReference type="Gene3D" id="3.30.450.20">
    <property type="entry name" value="PAS domain"/>
    <property type="match status" value="5"/>
</dbReference>
<dbReference type="InterPro" id="IPR013767">
    <property type="entry name" value="PAS_fold"/>
</dbReference>
<dbReference type="SUPFAM" id="SSF55785">
    <property type="entry name" value="PYP-like sensor domain (PAS domain)"/>
    <property type="match status" value="5"/>
</dbReference>
<dbReference type="CDD" id="cd00082">
    <property type="entry name" value="HisKA"/>
    <property type="match status" value="1"/>
</dbReference>
<feature type="domain" description="PAS" evidence="9">
    <location>
        <begin position="593"/>
        <end position="638"/>
    </location>
</feature>
<evidence type="ECO:0000256" key="7">
    <source>
        <dbReference type="SAM" id="Coils"/>
    </source>
</evidence>
<organism evidence="11 12">
    <name type="scientific">Zarconia navalis LEGE 11467</name>
    <dbReference type="NCBI Taxonomy" id="1828826"/>
    <lineage>
        <taxon>Bacteria</taxon>
        <taxon>Bacillati</taxon>
        <taxon>Cyanobacteriota</taxon>
        <taxon>Cyanophyceae</taxon>
        <taxon>Oscillatoriophycideae</taxon>
        <taxon>Oscillatoriales</taxon>
        <taxon>Oscillatoriales incertae sedis</taxon>
        <taxon>Zarconia</taxon>
        <taxon>Zarconia navalis</taxon>
    </lineage>
</organism>
<dbReference type="SMART" id="SM00086">
    <property type="entry name" value="PAC"/>
    <property type="match status" value="5"/>
</dbReference>
<dbReference type="InterPro" id="IPR013655">
    <property type="entry name" value="PAS_fold_3"/>
</dbReference>
<accession>A0A928VZW5</accession>
<dbReference type="PROSITE" id="PS50113">
    <property type="entry name" value="PAC"/>
    <property type="match status" value="4"/>
</dbReference>
<dbReference type="PRINTS" id="PR00344">
    <property type="entry name" value="BCTRLSENSOR"/>
</dbReference>
<keyword evidence="7" id="KW-0175">Coiled coil</keyword>
<dbReference type="GO" id="GO:0006355">
    <property type="term" value="P:regulation of DNA-templated transcription"/>
    <property type="evidence" value="ECO:0007669"/>
    <property type="project" value="InterPro"/>
</dbReference>
<evidence type="ECO:0000259" key="9">
    <source>
        <dbReference type="PROSITE" id="PS50112"/>
    </source>
</evidence>
<evidence type="ECO:0000313" key="11">
    <source>
        <dbReference type="EMBL" id="MBE9041293.1"/>
    </source>
</evidence>
<evidence type="ECO:0000259" key="10">
    <source>
        <dbReference type="PROSITE" id="PS50113"/>
    </source>
</evidence>
<keyword evidence="5" id="KW-0418">Kinase</keyword>
<dbReference type="Gene3D" id="3.30.565.10">
    <property type="entry name" value="Histidine kinase-like ATPase, C-terminal domain"/>
    <property type="match status" value="1"/>
</dbReference>
<evidence type="ECO:0000256" key="6">
    <source>
        <dbReference type="ARBA" id="ARBA00023012"/>
    </source>
</evidence>
<feature type="domain" description="PAC" evidence="10">
    <location>
        <begin position="410"/>
        <end position="466"/>
    </location>
</feature>
<dbReference type="SMART" id="SM00091">
    <property type="entry name" value="PAS"/>
    <property type="match status" value="5"/>
</dbReference>
<dbReference type="InterPro" id="IPR036890">
    <property type="entry name" value="HATPase_C_sf"/>
</dbReference>
<dbReference type="NCBIfam" id="TIGR00229">
    <property type="entry name" value="sensory_box"/>
    <property type="match status" value="3"/>
</dbReference>
<comment type="caution">
    <text evidence="11">The sequence shown here is derived from an EMBL/GenBank/DDBJ whole genome shotgun (WGS) entry which is preliminary data.</text>
</comment>
<feature type="domain" description="PAC" evidence="10">
    <location>
        <begin position="1"/>
        <end position="40"/>
    </location>
</feature>
<dbReference type="SMART" id="SM00387">
    <property type="entry name" value="HATPase_c"/>
    <property type="match status" value="1"/>
</dbReference>
<gene>
    <name evidence="11" type="ORF">IQ235_10930</name>
</gene>
<reference evidence="11" key="1">
    <citation type="submission" date="2020-10" db="EMBL/GenBank/DDBJ databases">
        <authorList>
            <person name="Castelo-Branco R."/>
            <person name="Eusebio N."/>
            <person name="Adriana R."/>
            <person name="Vieira A."/>
            <person name="Brugerolle De Fraissinette N."/>
            <person name="Rezende De Castro R."/>
            <person name="Schneider M.P."/>
            <person name="Vasconcelos V."/>
            <person name="Leao P.N."/>
        </authorList>
    </citation>
    <scope>NUCLEOTIDE SEQUENCE</scope>
    <source>
        <strain evidence="11">LEGE 11467</strain>
    </source>
</reference>
<keyword evidence="3" id="KW-0597">Phosphoprotein</keyword>
<dbReference type="PANTHER" id="PTHR43304:SF1">
    <property type="entry name" value="PAC DOMAIN-CONTAINING PROTEIN"/>
    <property type="match status" value="1"/>
</dbReference>
<keyword evidence="6" id="KW-0902">Two-component regulatory system</keyword>
<evidence type="ECO:0000313" key="12">
    <source>
        <dbReference type="Proteomes" id="UP000621799"/>
    </source>
</evidence>
<name>A0A928VZW5_9CYAN</name>
<evidence type="ECO:0000256" key="4">
    <source>
        <dbReference type="ARBA" id="ARBA00022679"/>
    </source>
</evidence>
<dbReference type="Pfam" id="PF00989">
    <property type="entry name" value="PAS"/>
    <property type="match status" value="1"/>
</dbReference>
<dbReference type="Proteomes" id="UP000621799">
    <property type="component" value="Unassembled WGS sequence"/>
</dbReference>
<evidence type="ECO:0000256" key="3">
    <source>
        <dbReference type="ARBA" id="ARBA00022553"/>
    </source>
</evidence>
<dbReference type="InterPro" id="IPR052162">
    <property type="entry name" value="Sensor_kinase/Photoreceptor"/>
</dbReference>
<feature type="coiled-coil region" evidence="7">
    <location>
        <begin position="153"/>
        <end position="219"/>
    </location>
</feature>
<feature type="coiled-coil region" evidence="7">
    <location>
        <begin position="703"/>
        <end position="737"/>
    </location>
</feature>
<dbReference type="Pfam" id="PF08447">
    <property type="entry name" value="PAS_3"/>
    <property type="match status" value="2"/>
</dbReference>
<dbReference type="EC" id="2.7.13.3" evidence="2"/>
<dbReference type="InterPro" id="IPR004358">
    <property type="entry name" value="Sig_transdc_His_kin-like_C"/>
</dbReference>
<evidence type="ECO:0000256" key="2">
    <source>
        <dbReference type="ARBA" id="ARBA00012438"/>
    </source>
</evidence>
<dbReference type="InterPro" id="IPR036097">
    <property type="entry name" value="HisK_dim/P_sf"/>
</dbReference>
<comment type="catalytic activity">
    <reaction evidence="1">
        <text>ATP + protein L-histidine = ADP + protein N-phospho-L-histidine.</text>
        <dbReference type="EC" id="2.7.13.3"/>
    </reaction>
</comment>
<dbReference type="PANTHER" id="PTHR43304">
    <property type="entry name" value="PHYTOCHROME-LIKE PROTEIN CPH1"/>
    <property type="match status" value="1"/>
</dbReference>
<dbReference type="PROSITE" id="PS50112">
    <property type="entry name" value="PAS"/>
    <property type="match status" value="2"/>
</dbReference>
<feature type="domain" description="PAC" evidence="10">
    <location>
        <begin position="113"/>
        <end position="169"/>
    </location>
</feature>
<dbReference type="InterPro" id="IPR013656">
    <property type="entry name" value="PAS_4"/>
</dbReference>
<dbReference type="SUPFAM" id="SSF47384">
    <property type="entry name" value="Homodimeric domain of signal transducing histidine kinase"/>
    <property type="match status" value="1"/>
</dbReference>
<dbReference type="Pfam" id="PF02518">
    <property type="entry name" value="HATPase_c"/>
    <property type="match status" value="1"/>
</dbReference>
<dbReference type="InterPro" id="IPR000700">
    <property type="entry name" value="PAS-assoc_C"/>
</dbReference>
<dbReference type="InterPro" id="IPR000014">
    <property type="entry name" value="PAS"/>
</dbReference>